<proteinExistence type="predicted"/>
<evidence type="ECO:0000256" key="1">
    <source>
        <dbReference type="ARBA" id="ARBA00022723"/>
    </source>
</evidence>
<comment type="caution">
    <text evidence="2">The sequence shown here is derived from an EMBL/GenBank/DDBJ whole genome shotgun (WGS) entry which is preliminary data.</text>
</comment>
<sequence>MIKLYIEHKQTSNWELMANLQIVEAGKNVEAQYVEMMVPLYSYGCDKKIKKALANFKEIYLLNFTSKYIFFLDSYIRSMTKARLIGPTESFWSLVAVLLFNNGPILKTLASSFRREQICIYSVNVDYHQQKVTVWGICDKNDVLTIVKNKRRGARFWNSEDGNKLQFHESHSAPQSPQSSSNTKNATRYFAMIKRQSFKLNLSAIKRESLKLDLSVIKRTSSLNWKSLKKVFVRSNSF</sequence>
<name>A0ABD3CMR5_9LAMI</name>
<gene>
    <name evidence="2" type="ORF">CASFOL_023741</name>
</gene>
<keyword evidence="3" id="KW-1185">Reference proteome</keyword>
<evidence type="ECO:0000313" key="3">
    <source>
        <dbReference type="Proteomes" id="UP001632038"/>
    </source>
</evidence>
<dbReference type="PANTHER" id="PTHR22814">
    <property type="entry name" value="COPPER TRANSPORT PROTEIN ATOX1-RELATED"/>
    <property type="match status" value="1"/>
</dbReference>
<keyword evidence="1" id="KW-0479">Metal-binding</keyword>
<organism evidence="2 3">
    <name type="scientific">Castilleja foliolosa</name>
    <dbReference type="NCBI Taxonomy" id="1961234"/>
    <lineage>
        <taxon>Eukaryota</taxon>
        <taxon>Viridiplantae</taxon>
        <taxon>Streptophyta</taxon>
        <taxon>Embryophyta</taxon>
        <taxon>Tracheophyta</taxon>
        <taxon>Spermatophyta</taxon>
        <taxon>Magnoliopsida</taxon>
        <taxon>eudicotyledons</taxon>
        <taxon>Gunneridae</taxon>
        <taxon>Pentapetalae</taxon>
        <taxon>asterids</taxon>
        <taxon>lamiids</taxon>
        <taxon>Lamiales</taxon>
        <taxon>Orobanchaceae</taxon>
        <taxon>Pedicularideae</taxon>
        <taxon>Castillejinae</taxon>
        <taxon>Castilleja</taxon>
    </lineage>
</organism>
<evidence type="ECO:0000313" key="2">
    <source>
        <dbReference type="EMBL" id="KAL3630757.1"/>
    </source>
</evidence>
<dbReference type="GO" id="GO:0046872">
    <property type="term" value="F:metal ion binding"/>
    <property type="evidence" value="ECO:0007669"/>
    <property type="project" value="UniProtKB-KW"/>
</dbReference>
<dbReference type="Proteomes" id="UP001632038">
    <property type="component" value="Unassembled WGS sequence"/>
</dbReference>
<dbReference type="PANTHER" id="PTHR22814:SF305">
    <property type="entry name" value="HEAVY METAL TRANSPORT_DETOXIFICATION SUPERFAMILY PROTEIN"/>
    <property type="match status" value="1"/>
</dbReference>
<dbReference type="EMBL" id="JAVIJP010000032">
    <property type="protein sequence ID" value="KAL3630757.1"/>
    <property type="molecule type" value="Genomic_DNA"/>
</dbReference>
<reference evidence="3" key="1">
    <citation type="journal article" date="2024" name="IScience">
        <title>Strigolactones Initiate the Formation of Haustorium-like Structures in Castilleja.</title>
        <authorList>
            <person name="Buerger M."/>
            <person name="Peterson D."/>
            <person name="Chory J."/>
        </authorList>
    </citation>
    <scope>NUCLEOTIDE SEQUENCE [LARGE SCALE GENOMIC DNA]</scope>
</reference>
<protein>
    <submittedName>
        <fullName evidence="2">Uncharacterized protein</fullName>
    </submittedName>
</protein>
<dbReference type="AlphaFoldDB" id="A0ABD3CMR5"/>
<accession>A0ABD3CMR5</accession>